<accession>A0A1W1XF95</accession>
<organism evidence="2 3">
    <name type="scientific">Clostridium acidisoli DSM 12555</name>
    <dbReference type="NCBI Taxonomy" id="1121291"/>
    <lineage>
        <taxon>Bacteria</taxon>
        <taxon>Bacillati</taxon>
        <taxon>Bacillota</taxon>
        <taxon>Clostridia</taxon>
        <taxon>Eubacteriales</taxon>
        <taxon>Clostridiaceae</taxon>
        <taxon>Clostridium</taxon>
    </lineage>
</organism>
<protein>
    <submittedName>
        <fullName evidence="2">Putative ABC transport system permease protein</fullName>
    </submittedName>
</protein>
<keyword evidence="1" id="KW-0472">Membrane</keyword>
<sequence>METFVEELNTKKVISKEDIILLKQYISKKYSTYSKEQKSDILSKSIYQVISRSFGNLDKHYDNSVKQSILKNTILKNGQSIMLSDILKVCMDKSDNCRDLPKLLLEWINLNIENKISEADLTKYAPSIYSEVATNDISNPNIIPEEVAISYTIDKNFQTTYNNISRKIPLLVTAFFTCLLIASSLVFFRIQNINKNNTMEVSLSRNVVKKQNSYNVTFYLNYKDINKSKLKSFLNSRNSLLAEEPYFSAIISVSKQYNLNPLILFAITGQEQSFVPKQNPSSKKIANNPFNVYHSWQEYNTNISDASKIAALTVINLSKDKPPNEEPFHWINRQYAEDPNWSKGVKSIYDFLEENDSSSN</sequence>
<keyword evidence="3" id="KW-1185">Reference proteome</keyword>
<dbReference type="Proteomes" id="UP000192468">
    <property type="component" value="Unassembled WGS sequence"/>
</dbReference>
<keyword evidence="1" id="KW-1133">Transmembrane helix</keyword>
<evidence type="ECO:0000313" key="2">
    <source>
        <dbReference type="EMBL" id="SMC22609.1"/>
    </source>
</evidence>
<dbReference type="AlphaFoldDB" id="A0A1W1XF95"/>
<name>A0A1W1XF95_9CLOT</name>
<reference evidence="2 3" key="1">
    <citation type="submission" date="2017-04" db="EMBL/GenBank/DDBJ databases">
        <authorList>
            <person name="Afonso C.L."/>
            <person name="Miller P.J."/>
            <person name="Scott M.A."/>
            <person name="Spackman E."/>
            <person name="Goraichik I."/>
            <person name="Dimitrov K.M."/>
            <person name="Suarez D.L."/>
            <person name="Swayne D.E."/>
        </authorList>
    </citation>
    <scope>NUCLEOTIDE SEQUENCE [LARGE SCALE GENOMIC DNA]</scope>
    <source>
        <strain evidence="2 3">DSM 12555</strain>
    </source>
</reference>
<feature type="transmembrane region" description="Helical" evidence="1">
    <location>
        <begin position="168"/>
        <end position="188"/>
    </location>
</feature>
<dbReference type="RefSeq" id="WP_084115138.1">
    <property type="nucleotide sequence ID" value="NZ_FWXH01000004.1"/>
</dbReference>
<keyword evidence="1" id="KW-0812">Transmembrane</keyword>
<dbReference type="OrthoDB" id="9805070at2"/>
<proteinExistence type="predicted"/>
<evidence type="ECO:0000256" key="1">
    <source>
        <dbReference type="SAM" id="Phobius"/>
    </source>
</evidence>
<gene>
    <name evidence="2" type="ORF">SAMN02745134_01649</name>
</gene>
<dbReference type="EMBL" id="FWXH01000004">
    <property type="protein sequence ID" value="SMC22609.1"/>
    <property type="molecule type" value="Genomic_DNA"/>
</dbReference>
<evidence type="ECO:0000313" key="3">
    <source>
        <dbReference type="Proteomes" id="UP000192468"/>
    </source>
</evidence>